<name>A0A665T3H7_ECHNA</name>
<dbReference type="OMA" id="QGNYPRQ"/>
<proteinExistence type="predicted"/>
<feature type="region of interest" description="Disordered" evidence="1">
    <location>
        <begin position="24"/>
        <end position="67"/>
    </location>
</feature>
<reference evidence="3" key="3">
    <citation type="submission" date="2025-09" db="UniProtKB">
        <authorList>
            <consortium name="Ensembl"/>
        </authorList>
    </citation>
    <scope>IDENTIFICATION</scope>
</reference>
<dbReference type="GO" id="GO:0016020">
    <property type="term" value="C:membrane"/>
    <property type="evidence" value="ECO:0007669"/>
    <property type="project" value="InterPro"/>
</dbReference>
<dbReference type="Gene3D" id="1.10.790.10">
    <property type="entry name" value="Prion/Doppel protein, beta-ribbon domain"/>
    <property type="match status" value="1"/>
</dbReference>
<reference evidence="3" key="1">
    <citation type="submission" date="2021-04" db="EMBL/GenBank/DDBJ databases">
        <authorList>
            <consortium name="Wellcome Sanger Institute Data Sharing"/>
        </authorList>
    </citation>
    <scope>NUCLEOTIDE SEQUENCE [LARGE SCALE GENOMIC DNA]</scope>
</reference>
<dbReference type="GO" id="GO:0051260">
    <property type="term" value="P:protein homooligomerization"/>
    <property type="evidence" value="ECO:0007669"/>
    <property type="project" value="InterPro"/>
</dbReference>
<dbReference type="SUPFAM" id="SSF54098">
    <property type="entry name" value="Prion-like"/>
    <property type="match status" value="1"/>
</dbReference>
<dbReference type="AlphaFoldDB" id="A0A665T3H7"/>
<feature type="signal peptide" evidence="2">
    <location>
        <begin position="1"/>
        <end position="23"/>
    </location>
</feature>
<keyword evidence="2" id="KW-0732">Signal</keyword>
<dbReference type="InterPro" id="IPR036924">
    <property type="entry name" value="Prion/Doppel_b-ribbon_dom_sf"/>
</dbReference>
<evidence type="ECO:0000313" key="3">
    <source>
        <dbReference type="Ensembl" id="ENSENLP00000001033.1"/>
    </source>
</evidence>
<evidence type="ECO:0000256" key="2">
    <source>
        <dbReference type="SAM" id="SignalP"/>
    </source>
</evidence>
<evidence type="ECO:0000256" key="1">
    <source>
        <dbReference type="SAM" id="MobiDB-lite"/>
    </source>
</evidence>
<dbReference type="Ensembl" id="ENSENLT00000001178.1">
    <property type="protein sequence ID" value="ENSENLP00000001033.1"/>
    <property type="gene ID" value="ENSENLG00000000682.1"/>
</dbReference>
<reference evidence="3" key="2">
    <citation type="submission" date="2025-08" db="UniProtKB">
        <authorList>
            <consortium name="Ensembl"/>
        </authorList>
    </citation>
    <scope>IDENTIFICATION</scope>
</reference>
<protein>
    <recommendedName>
        <fullName evidence="5">Prion protein, related sequence 3</fullName>
    </recommendedName>
</protein>
<evidence type="ECO:0000313" key="4">
    <source>
        <dbReference type="Proteomes" id="UP000472264"/>
    </source>
</evidence>
<dbReference type="InParanoid" id="A0A665T3H7"/>
<accession>A0A665T3H7</accession>
<feature type="region of interest" description="Disordered" evidence="1">
    <location>
        <begin position="223"/>
        <end position="253"/>
    </location>
</feature>
<sequence>MKLCPLSVLCVLLLLCHTQFSWSRRSRGSSRGGSTYTHKKNRGSSSRGGHPKQSEKNSQGGGGYNQYGVGFRGPTPFQGGYINQNPNNRNSPRFSGSYGWDGIPFSTLAHYRLRLSLFPREKPRTHGRTAMVGVAEEAMAGMALGYGLGRFPRPHFELRSSQEEYYYNYYMYRKHVLMTADANDCSRDYEYSNPAVAYDSYMDFCMNTTDLLPVNVPAATTATPVAASGPDAGRGSNRTETKNTAAGPGPPAEDDDLVSIVEIGYPALIEQLKVRRCLERWIVVPKRLPGGRRDWKWAYSGFYLKQSSIKMKTSDCSLQKHQYC</sequence>
<feature type="chain" id="PRO_5025607799" description="Prion protein, related sequence 3" evidence="2">
    <location>
        <begin position="24"/>
        <end position="324"/>
    </location>
</feature>
<dbReference type="Proteomes" id="UP000472264">
    <property type="component" value="Chromosome 9"/>
</dbReference>
<keyword evidence="4" id="KW-1185">Reference proteome</keyword>
<evidence type="ECO:0008006" key="5">
    <source>
        <dbReference type="Google" id="ProtNLM"/>
    </source>
</evidence>
<organism evidence="3 4">
    <name type="scientific">Echeneis naucrates</name>
    <name type="common">Live sharksucker</name>
    <dbReference type="NCBI Taxonomy" id="173247"/>
    <lineage>
        <taxon>Eukaryota</taxon>
        <taxon>Metazoa</taxon>
        <taxon>Chordata</taxon>
        <taxon>Craniata</taxon>
        <taxon>Vertebrata</taxon>
        <taxon>Euteleostomi</taxon>
        <taxon>Actinopterygii</taxon>
        <taxon>Neopterygii</taxon>
        <taxon>Teleostei</taxon>
        <taxon>Neoteleostei</taxon>
        <taxon>Acanthomorphata</taxon>
        <taxon>Carangaria</taxon>
        <taxon>Carangiformes</taxon>
        <taxon>Echeneidae</taxon>
        <taxon>Echeneis</taxon>
    </lineage>
</organism>